<protein>
    <recommendedName>
        <fullName evidence="1">YdhG-like domain-containing protein</fullName>
    </recommendedName>
</protein>
<dbReference type="AlphaFoldDB" id="A0A6J4V767"/>
<feature type="domain" description="YdhG-like" evidence="1">
    <location>
        <begin position="20"/>
        <end position="114"/>
    </location>
</feature>
<name>A0A6J4V767_9BACT</name>
<sequence length="125" mass="14448">MPNRTDAVDQFMQTLDHPLKAEIEQVRGIILDADEQITEQIKWKAPSFCYHGDDRVTMRLHPQNRLQLVFHRGVKVKDSTDFVFEDSTGLLQWVAKDRAVVTIDDVEAQRAALITVVNRWMEATK</sequence>
<dbReference type="EMBL" id="CADCWN010000116">
    <property type="protein sequence ID" value="CAA9566358.1"/>
    <property type="molecule type" value="Genomic_DNA"/>
</dbReference>
<evidence type="ECO:0000259" key="1">
    <source>
        <dbReference type="Pfam" id="PF08818"/>
    </source>
</evidence>
<dbReference type="Gene3D" id="3.90.1150.200">
    <property type="match status" value="1"/>
</dbReference>
<evidence type="ECO:0000313" key="2">
    <source>
        <dbReference type="EMBL" id="CAA9566358.1"/>
    </source>
</evidence>
<dbReference type="SUPFAM" id="SSF159888">
    <property type="entry name" value="YdhG-like"/>
    <property type="match status" value="1"/>
</dbReference>
<dbReference type="InterPro" id="IPR014922">
    <property type="entry name" value="YdhG-like"/>
</dbReference>
<gene>
    <name evidence="2" type="ORF">AVDCRST_MAG18-1508</name>
</gene>
<accession>A0A6J4V767</accession>
<proteinExistence type="predicted"/>
<dbReference type="Pfam" id="PF08818">
    <property type="entry name" value="DUF1801"/>
    <property type="match status" value="1"/>
</dbReference>
<reference evidence="2" key="1">
    <citation type="submission" date="2020-02" db="EMBL/GenBank/DDBJ databases">
        <authorList>
            <person name="Meier V. D."/>
        </authorList>
    </citation>
    <scope>NUCLEOTIDE SEQUENCE</scope>
    <source>
        <strain evidence="2">AVDCRST_MAG18</strain>
    </source>
</reference>
<organism evidence="2">
    <name type="scientific">uncultured Thermomicrobiales bacterium</name>
    <dbReference type="NCBI Taxonomy" id="1645740"/>
    <lineage>
        <taxon>Bacteria</taxon>
        <taxon>Pseudomonadati</taxon>
        <taxon>Thermomicrobiota</taxon>
        <taxon>Thermomicrobia</taxon>
        <taxon>Thermomicrobiales</taxon>
        <taxon>environmental samples</taxon>
    </lineage>
</organism>